<accession>A0A077R874</accession>
<dbReference type="Gene3D" id="4.10.280.10">
    <property type="entry name" value="Helix-loop-helix DNA-binding domain"/>
    <property type="match status" value="1"/>
</dbReference>
<evidence type="ECO:0000256" key="2">
    <source>
        <dbReference type="ARBA" id="ARBA00023242"/>
    </source>
</evidence>
<feature type="compositionally biased region" description="Polar residues" evidence="4">
    <location>
        <begin position="1"/>
        <end position="18"/>
    </location>
</feature>
<dbReference type="InterPro" id="IPR011598">
    <property type="entry name" value="bHLH_dom"/>
</dbReference>
<proteinExistence type="predicted"/>
<keyword evidence="1" id="KW-0238">DNA-binding</keyword>
<name>A0A077R874_9BASI</name>
<evidence type="ECO:0000259" key="5">
    <source>
        <dbReference type="PROSITE" id="PS50888"/>
    </source>
</evidence>
<feature type="coiled-coil region" evidence="3">
    <location>
        <begin position="102"/>
        <end position="129"/>
    </location>
</feature>
<dbReference type="PANTHER" id="PTHR47787">
    <property type="entry name" value="CENTROMERE-BINDING PROTEIN 1"/>
    <property type="match status" value="1"/>
</dbReference>
<dbReference type="CDD" id="cd11398">
    <property type="entry name" value="bHLHzip_scCBP1"/>
    <property type="match status" value="1"/>
</dbReference>
<organism evidence="6">
    <name type="scientific">Melanopsichium pennsylvanicum 4</name>
    <dbReference type="NCBI Taxonomy" id="1398559"/>
    <lineage>
        <taxon>Eukaryota</taxon>
        <taxon>Fungi</taxon>
        <taxon>Dikarya</taxon>
        <taxon>Basidiomycota</taxon>
        <taxon>Ustilaginomycotina</taxon>
        <taxon>Ustilaginomycetes</taxon>
        <taxon>Ustilaginales</taxon>
        <taxon>Ustilaginaceae</taxon>
        <taxon>Melanopsichium</taxon>
    </lineage>
</organism>
<dbReference type="AlphaFoldDB" id="A0A077R874"/>
<protein>
    <submittedName>
        <fullName evidence="6">Related to centromere binding factor 1</fullName>
    </submittedName>
</protein>
<keyword evidence="2" id="KW-0539">Nucleus</keyword>
<dbReference type="EMBL" id="HG529646">
    <property type="protein sequence ID" value="CDI55416.1"/>
    <property type="molecule type" value="Genomic_DNA"/>
</dbReference>
<dbReference type="SMART" id="SM00353">
    <property type="entry name" value="HLH"/>
    <property type="match status" value="1"/>
</dbReference>
<evidence type="ECO:0000313" key="6">
    <source>
        <dbReference type="EMBL" id="CDI55416.1"/>
    </source>
</evidence>
<dbReference type="InterPro" id="IPR036638">
    <property type="entry name" value="HLH_DNA-bd_sf"/>
</dbReference>
<dbReference type="InterPro" id="IPR047206">
    <property type="entry name" value="bHLHzip_scCBP1-like"/>
</dbReference>
<dbReference type="PROSITE" id="PS50888">
    <property type="entry name" value="BHLH"/>
    <property type="match status" value="1"/>
</dbReference>
<feature type="compositionally biased region" description="Polar residues" evidence="4">
    <location>
        <begin position="139"/>
        <end position="153"/>
    </location>
</feature>
<dbReference type="Pfam" id="PF00010">
    <property type="entry name" value="HLH"/>
    <property type="match status" value="1"/>
</dbReference>
<feature type="region of interest" description="Disordered" evidence="4">
    <location>
        <begin position="1"/>
        <end position="44"/>
    </location>
</feature>
<dbReference type="PANTHER" id="PTHR47787:SF1">
    <property type="entry name" value="CENTROMERE-BINDING PROTEIN 1"/>
    <property type="match status" value="1"/>
</dbReference>
<sequence>MDYANPQGSPSSANSNPLKRQRGPELDRQRKDNHKEVERRRRSAINEGITQLSHIVPGCDAKNTNKGAIIHAAVRYIQDLKHNEASNIEKWTLEKLLMDQAMGDLTSQLDEARVEVDRLRTELNQRFAETESGDLAQPLDQNQQQVGTTSLTK</sequence>
<reference evidence="6" key="1">
    <citation type="journal article" date="2014" name="Genome Biol. Evol.">
        <title>Gene Loss Rather Than Gene Gain Is Associated with a Host Jump from Monocots to Dicots in the Smut Fungus Melanopsichium pennsylvanicum.</title>
        <authorList>
            <person name="Sharma R."/>
            <person name="Mishra B."/>
            <person name="Runge F."/>
            <person name="Thines M."/>
        </authorList>
    </citation>
    <scope>NUCLEOTIDE SEQUENCE</scope>
    <source>
        <strain evidence="6">4</strain>
    </source>
</reference>
<evidence type="ECO:0000256" key="1">
    <source>
        <dbReference type="ARBA" id="ARBA00023125"/>
    </source>
</evidence>
<evidence type="ECO:0000256" key="3">
    <source>
        <dbReference type="SAM" id="Coils"/>
    </source>
</evidence>
<dbReference type="GO" id="GO:0003700">
    <property type="term" value="F:DNA-binding transcription factor activity"/>
    <property type="evidence" value="ECO:0007669"/>
    <property type="project" value="InterPro"/>
</dbReference>
<evidence type="ECO:0000256" key="4">
    <source>
        <dbReference type="SAM" id="MobiDB-lite"/>
    </source>
</evidence>
<keyword evidence="3" id="KW-0175">Coiled coil</keyword>
<feature type="domain" description="BHLH" evidence="5">
    <location>
        <begin position="29"/>
        <end position="80"/>
    </location>
</feature>
<dbReference type="SUPFAM" id="SSF47459">
    <property type="entry name" value="HLH, helix-loop-helix DNA-binding domain"/>
    <property type="match status" value="1"/>
</dbReference>
<dbReference type="GO" id="GO:0003677">
    <property type="term" value="F:DNA binding"/>
    <property type="evidence" value="ECO:0007669"/>
    <property type="project" value="UniProtKB-KW"/>
</dbReference>
<dbReference type="GO" id="GO:0046983">
    <property type="term" value="F:protein dimerization activity"/>
    <property type="evidence" value="ECO:0007669"/>
    <property type="project" value="InterPro"/>
</dbReference>
<feature type="region of interest" description="Disordered" evidence="4">
    <location>
        <begin position="129"/>
        <end position="153"/>
    </location>
</feature>
<feature type="compositionally biased region" description="Basic and acidic residues" evidence="4">
    <location>
        <begin position="22"/>
        <end position="39"/>
    </location>
</feature>
<dbReference type="GO" id="GO:0005634">
    <property type="term" value="C:nucleus"/>
    <property type="evidence" value="ECO:0007669"/>
    <property type="project" value="TreeGrafter"/>
</dbReference>